<dbReference type="SMART" id="SM00257">
    <property type="entry name" value="LysM"/>
    <property type="match status" value="2"/>
</dbReference>
<dbReference type="Pfam" id="PF01476">
    <property type="entry name" value="LysM"/>
    <property type="match status" value="2"/>
</dbReference>
<accession>K4LCM2</accession>
<name>K4LCM2_THEPS</name>
<dbReference type="KEGG" id="tpz:Tph_c04430"/>
<dbReference type="InterPro" id="IPR036779">
    <property type="entry name" value="LysM_dom_sf"/>
</dbReference>
<dbReference type="PANTHER" id="PTHR33734">
    <property type="entry name" value="LYSM DOMAIN-CONTAINING GPI-ANCHORED PROTEIN 2"/>
    <property type="match status" value="1"/>
</dbReference>
<evidence type="ECO:0000259" key="1">
    <source>
        <dbReference type="PROSITE" id="PS51782"/>
    </source>
</evidence>
<reference evidence="2 3" key="1">
    <citation type="journal article" date="2012" name="BMC Genomics">
        <title>Genome-guided analysis of physiological and morphological traits of the fermentative acetate oxidizer Thermacetogenium phaeum.</title>
        <authorList>
            <person name="Oehler D."/>
            <person name="Poehlein A."/>
            <person name="Leimbach A."/>
            <person name="Muller N."/>
            <person name="Daniel R."/>
            <person name="Gottschalk G."/>
            <person name="Schink B."/>
        </authorList>
    </citation>
    <scope>NUCLEOTIDE SEQUENCE [LARGE SCALE GENOMIC DNA]</scope>
    <source>
        <strain evidence="3">ATCC BAA-254 / DSM 26808 / PB</strain>
    </source>
</reference>
<dbReference type="STRING" id="1089553.Tph_c04430"/>
<dbReference type="EMBL" id="CP003732">
    <property type="protein sequence ID" value="AFV10686.1"/>
    <property type="molecule type" value="Genomic_DNA"/>
</dbReference>
<dbReference type="SUPFAM" id="SSF54106">
    <property type="entry name" value="LysM domain"/>
    <property type="match status" value="2"/>
</dbReference>
<dbReference type="Gene3D" id="3.10.350.10">
    <property type="entry name" value="LysM domain"/>
    <property type="match status" value="2"/>
</dbReference>
<feature type="domain" description="LysM" evidence="1">
    <location>
        <begin position="47"/>
        <end position="91"/>
    </location>
</feature>
<dbReference type="PANTHER" id="PTHR33734:SF22">
    <property type="entry name" value="MEMBRANE-BOUND LYTIC MUREIN TRANSGLYCOSYLASE D"/>
    <property type="match status" value="1"/>
</dbReference>
<dbReference type="CDD" id="cd00118">
    <property type="entry name" value="LysM"/>
    <property type="match status" value="2"/>
</dbReference>
<dbReference type="AlphaFoldDB" id="K4LCM2"/>
<organism evidence="2 3">
    <name type="scientific">Thermacetogenium phaeum (strain ATCC BAA-254 / DSM 26808 / PB)</name>
    <dbReference type="NCBI Taxonomy" id="1089553"/>
    <lineage>
        <taxon>Bacteria</taxon>
        <taxon>Bacillati</taxon>
        <taxon>Bacillota</taxon>
        <taxon>Clostridia</taxon>
        <taxon>Thermoanaerobacterales</taxon>
        <taxon>Thermoanaerobacteraceae</taxon>
        <taxon>Thermacetogenium</taxon>
    </lineage>
</organism>
<dbReference type="Proteomes" id="UP000000467">
    <property type="component" value="Chromosome"/>
</dbReference>
<evidence type="ECO:0000313" key="3">
    <source>
        <dbReference type="Proteomes" id="UP000000467"/>
    </source>
</evidence>
<dbReference type="GO" id="GO:0008932">
    <property type="term" value="F:lytic endotransglycosylase activity"/>
    <property type="evidence" value="ECO:0007669"/>
    <property type="project" value="TreeGrafter"/>
</dbReference>
<feature type="domain" description="LysM" evidence="1">
    <location>
        <begin position="102"/>
        <end position="146"/>
    </location>
</feature>
<gene>
    <name evidence="2" type="ordered locus">Tph_c04430</name>
</gene>
<sequence length="148" mass="16461">MLLHRIWQMTFRVLRLLFLPGGSILLKKKTQGVMKVQERRPPCPSGRYWQVRAGDTLYSIARQLGTTLDELLRLNPGVDPSNLRIGHFLCLPEEFPPCPSGVYWVVAPGDTLYRIAQATGTTVDALLKANPGIDPLNLQVGQKICLPG</sequence>
<keyword evidence="3" id="KW-1185">Reference proteome</keyword>
<dbReference type="PROSITE" id="PS51782">
    <property type="entry name" value="LYSM"/>
    <property type="match status" value="2"/>
</dbReference>
<evidence type="ECO:0000313" key="2">
    <source>
        <dbReference type="EMBL" id="AFV10686.1"/>
    </source>
</evidence>
<dbReference type="InterPro" id="IPR018392">
    <property type="entry name" value="LysM"/>
</dbReference>
<protein>
    <submittedName>
        <fullName evidence="2">Peptidoglycan-binding lysin domain-containing protein</fullName>
    </submittedName>
</protein>
<dbReference type="eggNOG" id="COG1388">
    <property type="taxonomic scope" value="Bacteria"/>
</dbReference>
<proteinExistence type="predicted"/>
<dbReference type="HOGENOM" id="CLU_010591_3_0_9"/>